<proteinExistence type="predicted"/>
<dbReference type="EMBL" id="ML119683">
    <property type="protein sequence ID" value="RPA80944.1"/>
    <property type="molecule type" value="Genomic_DNA"/>
</dbReference>
<dbReference type="Proteomes" id="UP000275078">
    <property type="component" value="Unassembled WGS sequence"/>
</dbReference>
<dbReference type="OrthoDB" id="5403034at2759"/>
<evidence type="ECO:0000256" key="1">
    <source>
        <dbReference type="SAM" id="MobiDB-lite"/>
    </source>
</evidence>
<evidence type="ECO:0000313" key="4">
    <source>
        <dbReference type="EMBL" id="RPA80944.1"/>
    </source>
</evidence>
<accession>A0A3N4IH13</accession>
<evidence type="ECO:0000256" key="3">
    <source>
        <dbReference type="SAM" id="SignalP"/>
    </source>
</evidence>
<evidence type="ECO:0000256" key="2">
    <source>
        <dbReference type="SAM" id="Phobius"/>
    </source>
</evidence>
<feature type="compositionally biased region" description="Basic and acidic residues" evidence="1">
    <location>
        <begin position="191"/>
        <end position="208"/>
    </location>
</feature>
<keyword evidence="2" id="KW-0472">Membrane</keyword>
<gene>
    <name evidence="4" type="ORF">BJ508DRAFT_415010</name>
</gene>
<dbReference type="AlphaFoldDB" id="A0A3N4IH13"/>
<name>A0A3N4IH13_ASCIM</name>
<feature type="region of interest" description="Disordered" evidence="1">
    <location>
        <begin position="171"/>
        <end position="256"/>
    </location>
</feature>
<keyword evidence="2" id="KW-1133">Transmembrane helix</keyword>
<feature type="compositionally biased region" description="Acidic residues" evidence="1">
    <location>
        <begin position="213"/>
        <end position="225"/>
    </location>
</feature>
<keyword evidence="5" id="KW-1185">Reference proteome</keyword>
<feature type="transmembrane region" description="Helical" evidence="2">
    <location>
        <begin position="263"/>
        <end position="284"/>
    </location>
</feature>
<feature type="chain" id="PRO_5018104434" description="Extracellular membrane protein CFEM domain-containing protein" evidence="3">
    <location>
        <begin position="18"/>
        <end position="285"/>
    </location>
</feature>
<keyword evidence="3" id="KW-0732">Signal</keyword>
<keyword evidence="2" id="KW-0812">Transmembrane</keyword>
<evidence type="ECO:0008006" key="6">
    <source>
        <dbReference type="Google" id="ProtNLM"/>
    </source>
</evidence>
<organism evidence="4 5">
    <name type="scientific">Ascobolus immersus RN42</name>
    <dbReference type="NCBI Taxonomy" id="1160509"/>
    <lineage>
        <taxon>Eukaryota</taxon>
        <taxon>Fungi</taxon>
        <taxon>Dikarya</taxon>
        <taxon>Ascomycota</taxon>
        <taxon>Pezizomycotina</taxon>
        <taxon>Pezizomycetes</taxon>
        <taxon>Pezizales</taxon>
        <taxon>Ascobolaceae</taxon>
        <taxon>Ascobolus</taxon>
    </lineage>
</organism>
<feature type="signal peptide" evidence="3">
    <location>
        <begin position="1"/>
        <end position="17"/>
    </location>
</feature>
<feature type="compositionally biased region" description="Low complexity" evidence="1">
    <location>
        <begin position="226"/>
        <end position="247"/>
    </location>
</feature>
<dbReference type="STRING" id="1160509.A0A3N4IH13"/>
<sequence>MHTTTLLTALLLTTALAAPNWGPPKPKKTISLAALNDCGCAIPAFFIQECQNIPASAPSDSTKNCVCDRQWYGYSDLCMDCVNQANGGEDFPELVEFMKEFSGATKQLYSACTLTGGSVSSDGEAVCASTYYGDTCISIAKDGKSGWTSFEASSQSKVPSSKVEASFELGPFKPSYEGQTLEVPKSGYPKAETKKEKEVKDKETKDSKSTTTDSEESEETEESEEVASNSTTTATGTKGAKSNGTTSAFEEGESPINVNGSGAGVMGVNFVGLAAVVGVVVSMLA</sequence>
<reference evidence="4 5" key="1">
    <citation type="journal article" date="2018" name="Nat. Ecol. Evol.">
        <title>Pezizomycetes genomes reveal the molecular basis of ectomycorrhizal truffle lifestyle.</title>
        <authorList>
            <person name="Murat C."/>
            <person name="Payen T."/>
            <person name="Noel B."/>
            <person name="Kuo A."/>
            <person name="Morin E."/>
            <person name="Chen J."/>
            <person name="Kohler A."/>
            <person name="Krizsan K."/>
            <person name="Balestrini R."/>
            <person name="Da Silva C."/>
            <person name="Montanini B."/>
            <person name="Hainaut M."/>
            <person name="Levati E."/>
            <person name="Barry K.W."/>
            <person name="Belfiori B."/>
            <person name="Cichocki N."/>
            <person name="Clum A."/>
            <person name="Dockter R.B."/>
            <person name="Fauchery L."/>
            <person name="Guy J."/>
            <person name="Iotti M."/>
            <person name="Le Tacon F."/>
            <person name="Lindquist E.A."/>
            <person name="Lipzen A."/>
            <person name="Malagnac F."/>
            <person name="Mello A."/>
            <person name="Molinier V."/>
            <person name="Miyauchi S."/>
            <person name="Poulain J."/>
            <person name="Riccioni C."/>
            <person name="Rubini A."/>
            <person name="Sitrit Y."/>
            <person name="Splivallo R."/>
            <person name="Traeger S."/>
            <person name="Wang M."/>
            <person name="Zifcakova L."/>
            <person name="Wipf D."/>
            <person name="Zambonelli A."/>
            <person name="Paolocci F."/>
            <person name="Nowrousian M."/>
            <person name="Ottonello S."/>
            <person name="Baldrian P."/>
            <person name="Spatafora J.W."/>
            <person name="Henrissat B."/>
            <person name="Nagy L.G."/>
            <person name="Aury J.M."/>
            <person name="Wincker P."/>
            <person name="Grigoriev I.V."/>
            <person name="Bonfante P."/>
            <person name="Martin F.M."/>
        </authorList>
    </citation>
    <scope>NUCLEOTIDE SEQUENCE [LARGE SCALE GENOMIC DNA]</scope>
    <source>
        <strain evidence="4 5">RN42</strain>
    </source>
</reference>
<evidence type="ECO:0000313" key="5">
    <source>
        <dbReference type="Proteomes" id="UP000275078"/>
    </source>
</evidence>
<protein>
    <recommendedName>
        <fullName evidence="6">Extracellular membrane protein CFEM domain-containing protein</fullName>
    </recommendedName>
</protein>